<keyword evidence="5 13" id="KW-0949">S-adenosyl-L-methionine</keyword>
<gene>
    <name evidence="13 17" type="primary">miaB</name>
    <name evidence="17" type="ORF">NCTC13093_01147</name>
</gene>
<evidence type="ECO:0000256" key="11">
    <source>
        <dbReference type="ARBA" id="ARBA00080698"/>
    </source>
</evidence>
<dbReference type="Gene3D" id="3.80.30.20">
    <property type="entry name" value="tm_1862 like domain"/>
    <property type="match status" value="1"/>
</dbReference>
<dbReference type="NCBIfam" id="TIGR01574">
    <property type="entry name" value="miaB-methiolase"/>
    <property type="match status" value="1"/>
</dbReference>
<evidence type="ECO:0000256" key="4">
    <source>
        <dbReference type="ARBA" id="ARBA00022679"/>
    </source>
</evidence>
<evidence type="ECO:0000259" key="14">
    <source>
        <dbReference type="PROSITE" id="PS50926"/>
    </source>
</evidence>
<evidence type="ECO:0000256" key="7">
    <source>
        <dbReference type="ARBA" id="ARBA00023004"/>
    </source>
</evidence>
<dbReference type="NCBIfam" id="TIGR00089">
    <property type="entry name" value="MiaB/RimO family radical SAM methylthiotransferase"/>
    <property type="match status" value="1"/>
</dbReference>
<keyword evidence="6 13" id="KW-0479">Metal-binding</keyword>
<evidence type="ECO:0000256" key="1">
    <source>
        <dbReference type="ARBA" id="ARBA00003234"/>
    </source>
</evidence>
<dbReference type="EC" id="2.8.4.3" evidence="9 13"/>
<keyword evidence="2 13" id="KW-0004">4Fe-4S</keyword>
<dbReference type="SFLD" id="SFLDG01082">
    <property type="entry name" value="B12-binding_domain_containing"/>
    <property type="match status" value="1"/>
</dbReference>
<evidence type="ECO:0000256" key="6">
    <source>
        <dbReference type="ARBA" id="ARBA00022723"/>
    </source>
</evidence>
<dbReference type="SFLD" id="SFLDS00029">
    <property type="entry name" value="Radical_SAM"/>
    <property type="match status" value="1"/>
</dbReference>
<dbReference type="InterPro" id="IPR013848">
    <property type="entry name" value="Methylthiotransferase_N"/>
</dbReference>
<dbReference type="PANTHER" id="PTHR43020">
    <property type="entry name" value="CDK5 REGULATORY SUBUNIT-ASSOCIATED PROTEIN 1"/>
    <property type="match status" value="1"/>
</dbReference>
<dbReference type="PROSITE" id="PS51449">
    <property type="entry name" value="MTTASE_N"/>
    <property type="match status" value="1"/>
</dbReference>
<feature type="binding site" evidence="13">
    <location>
        <position position="172"/>
    </location>
    <ligand>
        <name>[4Fe-4S] cluster</name>
        <dbReference type="ChEBI" id="CHEBI:49883"/>
        <label>2</label>
        <note>4Fe-4S-S-AdoMet</note>
    </ligand>
</feature>
<dbReference type="InterPro" id="IPR002792">
    <property type="entry name" value="TRAM_dom"/>
</dbReference>
<keyword evidence="18" id="KW-1185">Reference proteome</keyword>
<comment type="similarity">
    <text evidence="13">Belongs to the methylthiotransferase family. MiaB subfamily.</text>
</comment>
<dbReference type="AlphaFoldDB" id="A0A2X0WH82"/>
<proteinExistence type="inferred from homology"/>
<dbReference type="GO" id="GO:0051539">
    <property type="term" value="F:4 iron, 4 sulfur cluster binding"/>
    <property type="evidence" value="ECO:0007669"/>
    <property type="project" value="UniProtKB-UniRule"/>
</dbReference>
<evidence type="ECO:0000256" key="10">
    <source>
        <dbReference type="ARBA" id="ARBA00068570"/>
    </source>
</evidence>
<feature type="domain" description="Radical SAM core" evidence="16">
    <location>
        <begin position="154"/>
        <end position="388"/>
    </location>
</feature>
<dbReference type="SMART" id="SM00729">
    <property type="entry name" value="Elp3"/>
    <property type="match status" value="1"/>
</dbReference>
<reference evidence="17 18" key="1">
    <citation type="submission" date="2018-06" db="EMBL/GenBank/DDBJ databases">
        <authorList>
            <consortium name="Pathogen Informatics"/>
            <person name="Doyle S."/>
        </authorList>
    </citation>
    <scope>NUCLEOTIDE SEQUENCE [LARGE SCALE GENOMIC DNA]</scope>
    <source>
        <strain evidence="17 18">NCTC13093</strain>
    </source>
</reference>
<dbReference type="FunFam" id="3.80.30.20:FF:000001">
    <property type="entry name" value="tRNA-2-methylthio-N(6)-dimethylallyladenosine synthase 2"/>
    <property type="match status" value="1"/>
</dbReference>
<feature type="binding site" evidence="13">
    <location>
        <position position="94"/>
    </location>
    <ligand>
        <name>[4Fe-4S] cluster</name>
        <dbReference type="ChEBI" id="CHEBI:49883"/>
        <label>1</label>
    </ligand>
</feature>
<organism evidence="17 18">
    <name type="scientific">Anaerobiospirillum thomasii</name>
    <dbReference type="NCBI Taxonomy" id="179995"/>
    <lineage>
        <taxon>Bacteria</taxon>
        <taxon>Pseudomonadati</taxon>
        <taxon>Pseudomonadota</taxon>
        <taxon>Gammaproteobacteria</taxon>
        <taxon>Aeromonadales</taxon>
        <taxon>Succinivibrionaceae</taxon>
        <taxon>Anaerobiospirillum</taxon>
    </lineage>
</organism>
<dbReference type="PANTHER" id="PTHR43020:SF2">
    <property type="entry name" value="MITOCHONDRIAL TRNA METHYLTHIOTRANSFERASE CDK5RAP1"/>
    <property type="match status" value="1"/>
</dbReference>
<feature type="binding site" evidence="13">
    <location>
        <position position="60"/>
    </location>
    <ligand>
        <name>[4Fe-4S] cluster</name>
        <dbReference type="ChEBI" id="CHEBI:49883"/>
        <label>1</label>
    </ligand>
</feature>
<dbReference type="Pfam" id="PF01938">
    <property type="entry name" value="TRAM"/>
    <property type="match status" value="1"/>
</dbReference>
<sequence length="451" mass="50265">MTNFDLNTNFTIQNGTFHVAVWGCQMNVYDADRIRDLLKASGYVEQKEPNQADIIVLITCAVRAKAEDKVFNQLANWRSKGVINEDTIIAFGGCVGSELAEEIVKLDKSVNIVFGPRTTHRLPQMIGQYRQSHVPVIDVTADALEKFDALPDQGMRGPSAFVTIMEGCSNNCSYCIVPHTRGGEDSRPLQDILDEVLGHIASGVQEIHLLGQNVNSYRGLDNDGNIVRFSTLLYEVAAIEGVKRLRFTTSNPMEFTDDIVQAIADLPVIADAIHIPVQSGSDHILSLMKRNYTADDYKTLVRKLREARPNIYISTDIIVGFPNESEEDFEATMDLVNAVEFDQSFSFIYSIRPGTEAAVLEDPVSAETKKRRLYKLQARLEELANMYSQKMIGTEQLVLVEGLSRKDANELKARASNNRIVVFEGDKSLIGTMVKVKIEKVMAHTLKGVMI</sequence>
<evidence type="ECO:0000313" key="17">
    <source>
        <dbReference type="EMBL" id="SPT69767.1"/>
    </source>
</evidence>
<dbReference type="GO" id="GO:0035597">
    <property type="term" value="F:tRNA-2-methylthio-N(6)-dimethylallyladenosine(37) synthase activity"/>
    <property type="evidence" value="ECO:0007669"/>
    <property type="project" value="UniProtKB-EC"/>
</dbReference>
<dbReference type="CDD" id="cd01335">
    <property type="entry name" value="Radical_SAM"/>
    <property type="match status" value="1"/>
</dbReference>
<dbReference type="InterPro" id="IPR006463">
    <property type="entry name" value="MiaB_methiolase"/>
</dbReference>
<evidence type="ECO:0000256" key="2">
    <source>
        <dbReference type="ARBA" id="ARBA00022485"/>
    </source>
</evidence>
<dbReference type="SFLD" id="SFLDG01061">
    <property type="entry name" value="methylthiotransferase"/>
    <property type="match status" value="1"/>
</dbReference>
<dbReference type="GO" id="GO:0046872">
    <property type="term" value="F:metal ion binding"/>
    <property type="evidence" value="ECO:0007669"/>
    <property type="project" value="UniProtKB-KW"/>
</dbReference>
<feature type="binding site" evidence="13">
    <location>
        <position position="24"/>
    </location>
    <ligand>
        <name>[4Fe-4S] cluster</name>
        <dbReference type="ChEBI" id="CHEBI:49883"/>
        <label>1</label>
    </ligand>
</feature>
<name>A0A2X0WH82_9GAMM</name>
<protein>
    <recommendedName>
        <fullName evidence="10 13">tRNA-2-methylthio-N(6)-dimethylallyladenosine synthase</fullName>
        <ecNumber evidence="9 13">2.8.4.3</ecNumber>
    </recommendedName>
    <alternativeName>
        <fullName evidence="12 13">(Dimethylallyl)adenosine tRNA methylthiotransferase MiaB</fullName>
    </alternativeName>
    <alternativeName>
        <fullName evidence="11 13">tRNA-i(6)A37 methylthiotransferase</fullName>
    </alternativeName>
</protein>
<dbReference type="InterPro" id="IPR023404">
    <property type="entry name" value="rSAM_horseshoe"/>
</dbReference>
<keyword evidence="4 13" id="KW-0808">Transferase</keyword>
<evidence type="ECO:0000256" key="8">
    <source>
        <dbReference type="ARBA" id="ARBA00023014"/>
    </source>
</evidence>
<dbReference type="GO" id="GO:0005829">
    <property type="term" value="C:cytosol"/>
    <property type="evidence" value="ECO:0007669"/>
    <property type="project" value="TreeGrafter"/>
</dbReference>
<evidence type="ECO:0000256" key="3">
    <source>
        <dbReference type="ARBA" id="ARBA00022490"/>
    </source>
</evidence>
<feature type="binding site" evidence="13">
    <location>
        <position position="168"/>
    </location>
    <ligand>
        <name>[4Fe-4S] cluster</name>
        <dbReference type="ChEBI" id="CHEBI:49883"/>
        <label>2</label>
        <note>4Fe-4S-S-AdoMet</note>
    </ligand>
</feature>
<dbReference type="SFLD" id="SFLDF00273">
    <property type="entry name" value="(dimethylallyl)adenosine_tRNA"/>
    <property type="match status" value="1"/>
</dbReference>
<evidence type="ECO:0000256" key="9">
    <source>
        <dbReference type="ARBA" id="ARBA00033765"/>
    </source>
</evidence>
<evidence type="ECO:0000259" key="16">
    <source>
        <dbReference type="PROSITE" id="PS51918"/>
    </source>
</evidence>
<dbReference type="HAMAP" id="MF_01864">
    <property type="entry name" value="tRNA_metthiotr_MiaB"/>
    <property type="match status" value="1"/>
</dbReference>
<dbReference type="InterPro" id="IPR006638">
    <property type="entry name" value="Elp3/MiaA/NifB-like_rSAM"/>
</dbReference>
<evidence type="ECO:0000259" key="15">
    <source>
        <dbReference type="PROSITE" id="PS51449"/>
    </source>
</evidence>
<keyword evidence="13" id="KW-0819">tRNA processing</keyword>
<dbReference type="EMBL" id="UAPV01000001">
    <property type="protein sequence ID" value="SPT69767.1"/>
    <property type="molecule type" value="Genomic_DNA"/>
</dbReference>
<dbReference type="InterPro" id="IPR020612">
    <property type="entry name" value="Methylthiotransferase_CS"/>
</dbReference>
<evidence type="ECO:0000256" key="13">
    <source>
        <dbReference type="HAMAP-Rule" id="MF_01864"/>
    </source>
</evidence>
<comment type="subcellular location">
    <subcellularLocation>
        <location evidence="13">Cytoplasm</location>
    </subcellularLocation>
</comment>
<dbReference type="PROSITE" id="PS01278">
    <property type="entry name" value="MTTASE_RADICAL"/>
    <property type="match status" value="1"/>
</dbReference>
<comment type="function">
    <text evidence="1 13">Catalyzes the methylthiolation of N6-(dimethylallyl)adenosine (i(6)A), leading to the formation of 2-methylthio-N6-(dimethylallyl)adenosine (ms(2)i(6)A) at position 37 in tRNAs that read codons beginning with uridine.</text>
</comment>
<dbReference type="InterPro" id="IPR005839">
    <property type="entry name" value="Methylthiotransferase"/>
</dbReference>
<feature type="domain" description="TRAM" evidence="14">
    <location>
        <begin position="389"/>
        <end position="451"/>
    </location>
</feature>
<comment type="cofactor">
    <cofactor evidence="13">
        <name>[4Fe-4S] cluster</name>
        <dbReference type="ChEBI" id="CHEBI:49883"/>
    </cofactor>
    <text evidence="13">Binds 2 [4Fe-4S] clusters. One cluster is coordinated with 3 cysteines and an exchangeable S-adenosyl-L-methionine.</text>
</comment>
<accession>A0A2X0WH82</accession>
<comment type="catalytic activity">
    <reaction evidence="13">
        <text>N(6)-dimethylallyladenosine(37) in tRNA + (sulfur carrier)-SH + AH2 + 2 S-adenosyl-L-methionine = 2-methylsulfanyl-N(6)-dimethylallyladenosine(37) in tRNA + (sulfur carrier)-H + 5'-deoxyadenosine + L-methionine + A + S-adenosyl-L-homocysteine + 2 H(+)</text>
        <dbReference type="Rhea" id="RHEA:37067"/>
        <dbReference type="Rhea" id="RHEA-COMP:10375"/>
        <dbReference type="Rhea" id="RHEA-COMP:10376"/>
        <dbReference type="Rhea" id="RHEA-COMP:14737"/>
        <dbReference type="Rhea" id="RHEA-COMP:14739"/>
        <dbReference type="ChEBI" id="CHEBI:13193"/>
        <dbReference type="ChEBI" id="CHEBI:15378"/>
        <dbReference type="ChEBI" id="CHEBI:17319"/>
        <dbReference type="ChEBI" id="CHEBI:17499"/>
        <dbReference type="ChEBI" id="CHEBI:29917"/>
        <dbReference type="ChEBI" id="CHEBI:57844"/>
        <dbReference type="ChEBI" id="CHEBI:57856"/>
        <dbReference type="ChEBI" id="CHEBI:59789"/>
        <dbReference type="ChEBI" id="CHEBI:64428"/>
        <dbReference type="ChEBI" id="CHEBI:74415"/>
        <dbReference type="ChEBI" id="CHEBI:74417"/>
        <dbReference type="EC" id="2.8.4.3"/>
    </reaction>
</comment>
<dbReference type="InterPro" id="IPR058240">
    <property type="entry name" value="rSAM_sf"/>
</dbReference>
<dbReference type="PROSITE" id="PS50926">
    <property type="entry name" value="TRAM"/>
    <property type="match status" value="1"/>
</dbReference>
<keyword evidence="7 13" id="KW-0408">Iron</keyword>
<dbReference type="RefSeq" id="WP_113743910.1">
    <property type="nucleotide sequence ID" value="NZ_UAPU01000007.1"/>
</dbReference>
<dbReference type="InterPro" id="IPR038135">
    <property type="entry name" value="Methylthiotransferase_N_sf"/>
</dbReference>
<keyword evidence="8 13" id="KW-0411">Iron-sulfur</keyword>
<feature type="binding site" evidence="13">
    <location>
        <position position="175"/>
    </location>
    <ligand>
        <name>[4Fe-4S] cluster</name>
        <dbReference type="ChEBI" id="CHEBI:49883"/>
        <label>2</label>
        <note>4Fe-4S-S-AdoMet</note>
    </ligand>
</feature>
<dbReference type="InterPro" id="IPR007197">
    <property type="entry name" value="rSAM"/>
</dbReference>
<evidence type="ECO:0000256" key="5">
    <source>
        <dbReference type="ARBA" id="ARBA00022691"/>
    </source>
</evidence>
<comment type="subunit">
    <text evidence="13">Monomer.</text>
</comment>
<dbReference type="Proteomes" id="UP000250086">
    <property type="component" value="Unassembled WGS sequence"/>
</dbReference>
<feature type="domain" description="MTTase N-terminal" evidence="15">
    <location>
        <begin position="15"/>
        <end position="131"/>
    </location>
</feature>
<evidence type="ECO:0000256" key="12">
    <source>
        <dbReference type="ARBA" id="ARBA00081141"/>
    </source>
</evidence>
<keyword evidence="3 13" id="KW-0963">Cytoplasm</keyword>
<dbReference type="PROSITE" id="PS51918">
    <property type="entry name" value="RADICAL_SAM"/>
    <property type="match status" value="1"/>
</dbReference>
<dbReference type="Gene3D" id="3.40.50.12160">
    <property type="entry name" value="Methylthiotransferase, N-terminal domain"/>
    <property type="match status" value="1"/>
</dbReference>
<dbReference type="FunFam" id="3.40.50.12160:FF:000003">
    <property type="entry name" value="CDK5 regulatory subunit-associated protein 1"/>
    <property type="match status" value="1"/>
</dbReference>
<dbReference type="SUPFAM" id="SSF102114">
    <property type="entry name" value="Radical SAM enzymes"/>
    <property type="match status" value="1"/>
</dbReference>
<dbReference type="Pfam" id="PF04055">
    <property type="entry name" value="Radical_SAM"/>
    <property type="match status" value="1"/>
</dbReference>
<dbReference type="OrthoDB" id="9805215at2"/>
<evidence type="ECO:0000313" key="18">
    <source>
        <dbReference type="Proteomes" id="UP000250086"/>
    </source>
</evidence>
<dbReference type="Pfam" id="PF00919">
    <property type="entry name" value="UPF0004"/>
    <property type="match status" value="1"/>
</dbReference>